<reference evidence="1 2" key="1">
    <citation type="submission" date="2018-10" db="EMBL/GenBank/DDBJ databases">
        <title>Sphingobacterium sp. M05W1-28.</title>
        <authorList>
            <person name="Cai H."/>
        </authorList>
    </citation>
    <scope>NUCLEOTIDE SEQUENCE [LARGE SCALE GENOMIC DNA]</scope>
    <source>
        <strain evidence="1 2">M05W1-28</strain>
    </source>
</reference>
<accession>A0A420VPT7</accession>
<organism evidence="1 2">
    <name type="scientific">Sphingobacterium puteale</name>
    <dbReference type="NCBI Taxonomy" id="2420510"/>
    <lineage>
        <taxon>Bacteria</taxon>
        <taxon>Pseudomonadati</taxon>
        <taxon>Bacteroidota</taxon>
        <taxon>Sphingobacteriia</taxon>
        <taxon>Sphingobacteriales</taxon>
        <taxon>Sphingobacteriaceae</taxon>
        <taxon>Sphingobacterium</taxon>
    </lineage>
</organism>
<keyword evidence="2" id="KW-1185">Reference proteome</keyword>
<comment type="caution">
    <text evidence="1">The sequence shown here is derived from an EMBL/GenBank/DDBJ whole genome shotgun (WGS) entry which is preliminary data.</text>
</comment>
<proteinExistence type="predicted"/>
<dbReference type="EMBL" id="RBWS01000035">
    <property type="protein sequence ID" value="RKO68336.1"/>
    <property type="molecule type" value="Genomic_DNA"/>
</dbReference>
<dbReference type="Proteomes" id="UP000282423">
    <property type="component" value="Unassembled WGS sequence"/>
</dbReference>
<evidence type="ECO:0000313" key="1">
    <source>
        <dbReference type="EMBL" id="RKO68336.1"/>
    </source>
</evidence>
<gene>
    <name evidence="1" type="ORF">D7322_27750</name>
</gene>
<sequence length="118" mass="13840">MIIMRKMQFKLFFTHRVEDIFNDNIDIHIILSNDDVYVATLFTLNNIGMLMRRDEASYFWASDMIIVPDLSHLTIRKAIQEALDDGYFEKACSKIGTVKTVFDYEGWQSYNQVDKTSI</sequence>
<evidence type="ECO:0000313" key="2">
    <source>
        <dbReference type="Proteomes" id="UP000282423"/>
    </source>
</evidence>
<name>A0A420VPT7_9SPHI</name>
<dbReference type="AlphaFoldDB" id="A0A420VPT7"/>
<protein>
    <submittedName>
        <fullName evidence="1">Uncharacterized protein</fullName>
    </submittedName>
</protein>